<evidence type="ECO:0000313" key="5">
    <source>
        <dbReference type="Proteomes" id="UP000030460"/>
    </source>
</evidence>
<dbReference type="CDD" id="cd06558">
    <property type="entry name" value="crotonase-like"/>
    <property type="match status" value="1"/>
</dbReference>
<keyword evidence="2" id="KW-0576">Peroxisome</keyword>
<dbReference type="InterPro" id="IPR001753">
    <property type="entry name" value="Enoyl-CoA_hydra/iso"/>
</dbReference>
<dbReference type="InterPro" id="IPR051053">
    <property type="entry name" value="ECH/Chromodomain_protein"/>
</dbReference>
<reference evidence="4" key="2">
    <citation type="submission" date="2020-04" db="EMBL/GenBank/DDBJ databases">
        <authorList>
            <person name="Alexandrino P."/>
            <person name="Mendonca T."/>
            <person name="Guaman L."/>
            <person name="Cherix J."/>
            <person name="Lozano-Sakalauskas G."/>
            <person name="Fujita A."/>
            <person name="Filho E.R."/>
            <person name="Long P."/>
            <person name="Padilla G."/>
            <person name="Taciro M.K."/>
            <person name="Gomez J.G."/>
            <person name="Silva L.F."/>
            <person name="Torres M."/>
        </authorList>
    </citation>
    <scope>NUCLEOTIDE SEQUENCE</scope>
    <source>
        <strain evidence="4">LMG 19450</strain>
    </source>
</reference>
<dbReference type="SUPFAM" id="SSF52096">
    <property type="entry name" value="ClpP/crotonase"/>
    <property type="match status" value="1"/>
</dbReference>
<dbReference type="EMBL" id="JTDB02000010">
    <property type="protein sequence ID" value="NLP64886.1"/>
    <property type="molecule type" value="Genomic_DNA"/>
</dbReference>
<dbReference type="PANTHER" id="PTHR43684">
    <property type="match status" value="1"/>
</dbReference>
<comment type="caution">
    <text evidence="4">The sequence shown here is derived from an EMBL/GenBank/DDBJ whole genome shotgun (WGS) entry which is preliminary data.</text>
</comment>
<evidence type="ECO:0000256" key="2">
    <source>
        <dbReference type="ARBA" id="ARBA00023140"/>
    </source>
</evidence>
<accession>A0A8T6ZJA7</accession>
<dbReference type="OrthoDB" id="9777711at2"/>
<keyword evidence="5" id="KW-1185">Reference proteome</keyword>
<evidence type="ECO:0000256" key="3">
    <source>
        <dbReference type="ARBA" id="ARBA00023235"/>
    </source>
</evidence>
<evidence type="ECO:0000256" key="1">
    <source>
        <dbReference type="ARBA" id="ARBA00004275"/>
    </source>
</evidence>
<name>A0A8T6ZJA7_9BURK</name>
<reference evidence="4" key="1">
    <citation type="journal article" date="2015" name="Genome Announc.">
        <title>Draft Genome Sequence of the Polyhydroxyalkanoate-Producing Bacterium Burkholderia sacchari LMG 19450 Isolated from Brazilian Sugarcane Plantation Soil.</title>
        <authorList>
            <person name="Alexandrino P.M."/>
            <person name="Mendonca T.T."/>
            <person name="Guaman Bautista L.P."/>
            <person name="Cherix J."/>
            <person name="Lozano-Sakalauskas G.C."/>
            <person name="Fujita A."/>
            <person name="Ramos Filho E."/>
            <person name="Long P."/>
            <person name="Padilla G."/>
            <person name="Taciro M.K."/>
            <person name="Gomez J.G."/>
            <person name="Silva L.F."/>
        </authorList>
    </citation>
    <scope>NUCLEOTIDE SEQUENCE</scope>
    <source>
        <strain evidence="4">LMG 19450</strain>
    </source>
</reference>
<sequence length="273" mass="29456">MDNNPNAAGPEEVLYEENGAVATITLNRPERLNSLNADLARMLLGAINLATMSDEVRLIVLKGSGTCFMAGGDLYEFSTALETSQQAQEHWFGNLIDDAHAAIRAIKESPKPFIACIRGPVAGFGIGLVAACDLALASDGASFKLAYSLINATPDGGATYALPRLLGIKRALELTWMSAPIGAGEAASLGIINRAVRDDELEFELQSLILGLLKVSPSVIARTKFLIRDSYEANLPDQLEAEKFAFIECAKRVEFAQSVRDFLARKTFFGSKR</sequence>
<dbReference type="GO" id="GO:0004165">
    <property type="term" value="F:delta(3)-delta(2)-enoyl-CoA isomerase activity"/>
    <property type="evidence" value="ECO:0007669"/>
    <property type="project" value="UniProtKB-ARBA"/>
</dbReference>
<dbReference type="AlphaFoldDB" id="A0A8T6ZJA7"/>
<gene>
    <name evidence="4" type="ORF">NH14_027835</name>
</gene>
<keyword evidence="3" id="KW-0413">Isomerase</keyword>
<organism evidence="4 5">
    <name type="scientific">Paraburkholderia sacchari</name>
    <dbReference type="NCBI Taxonomy" id="159450"/>
    <lineage>
        <taxon>Bacteria</taxon>
        <taxon>Pseudomonadati</taxon>
        <taxon>Pseudomonadota</taxon>
        <taxon>Betaproteobacteria</taxon>
        <taxon>Burkholderiales</taxon>
        <taxon>Burkholderiaceae</taxon>
        <taxon>Paraburkholderia</taxon>
    </lineage>
</organism>
<dbReference type="RefSeq" id="WP_052148330.1">
    <property type="nucleotide sequence ID" value="NZ_CADFGF010000014.1"/>
</dbReference>
<proteinExistence type="predicted"/>
<dbReference type="Gene3D" id="3.90.226.10">
    <property type="entry name" value="2-enoyl-CoA Hydratase, Chain A, domain 1"/>
    <property type="match status" value="1"/>
</dbReference>
<dbReference type="PANTHER" id="PTHR43684:SF1">
    <property type="entry name" value="ENOYL-COA DELTA ISOMERASE 2"/>
    <property type="match status" value="1"/>
</dbReference>
<evidence type="ECO:0000313" key="4">
    <source>
        <dbReference type="EMBL" id="NLP64886.1"/>
    </source>
</evidence>
<protein>
    <submittedName>
        <fullName evidence="4">Enoyl-CoA hydratase/isomerase family protein</fullName>
    </submittedName>
</protein>
<dbReference type="InterPro" id="IPR029045">
    <property type="entry name" value="ClpP/crotonase-like_dom_sf"/>
</dbReference>
<dbReference type="Pfam" id="PF00378">
    <property type="entry name" value="ECH_1"/>
    <property type="match status" value="1"/>
</dbReference>
<dbReference type="Proteomes" id="UP000030460">
    <property type="component" value="Unassembled WGS sequence"/>
</dbReference>
<comment type="subcellular location">
    <subcellularLocation>
        <location evidence="1">Peroxisome</location>
    </subcellularLocation>
</comment>